<comment type="caution">
    <text evidence="1">The sequence shown here is derived from an EMBL/GenBank/DDBJ whole genome shotgun (WGS) entry which is preliminary data.</text>
</comment>
<sequence length="566" mass="64813">MDVFDNIKDRIHGPLGDFEPCASEDIQTAAKTRAFHFLRASPFVLPDRFLSWFANVCAVESEPSQSLWHMNVTSGGAHIFLIPSKTLRSGKEIWGDVRAIGNFSQDDSTGYRDGLLDLSLLARQVFISQPLRLFLYGFYVRESHLELWMFDRSGIWCCQAFNIQHEPERFLSLIFSYQLMSDQDLGRSKIIQNDENGNFVILDEISQSSIRKLYLDDQTIASSEDMVGQGTTCYRSRLADSGIWDYVVKFSWRASTKRPEEEIFKFAMDKKVWGILSLHCHKVINSTANLRRSLKFGPYREFLPKSRQPEKSDRSETDEKKEQDIAQHTRVTKTQFENRELVCIVTSPAGRRLELFTTRLELLLAMRDAIRAHRSLLQDARILHQDISPWNIIIVSPRSPGEPHGILIDLDASMNLDIGPRSEGEVVGTRPFMSIGILHSRRHTYRHDLESFLYVLIWLLIVKDKGSPPPGSRLKMWNRGTWEESADDKEYDMAEANFGRMILSEFAPEYESLKPLAEKMRSLLFPIEDGKLWTGTDGSVAATNALYDELIGAFEDAVLREKALVT</sequence>
<gene>
    <name evidence="1" type="ORF">BDR25DRAFT_322882</name>
</gene>
<keyword evidence="2" id="KW-1185">Reference proteome</keyword>
<accession>A0ACB6R602</accession>
<keyword evidence="1" id="KW-0808">Transferase</keyword>
<organism evidence="1 2">
    <name type="scientific">Lindgomyces ingoldianus</name>
    <dbReference type="NCBI Taxonomy" id="673940"/>
    <lineage>
        <taxon>Eukaryota</taxon>
        <taxon>Fungi</taxon>
        <taxon>Dikarya</taxon>
        <taxon>Ascomycota</taxon>
        <taxon>Pezizomycotina</taxon>
        <taxon>Dothideomycetes</taxon>
        <taxon>Pleosporomycetidae</taxon>
        <taxon>Pleosporales</taxon>
        <taxon>Lindgomycetaceae</taxon>
        <taxon>Lindgomyces</taxon>
    </lineage>
</organism>
<keyword evidence="1" id="KW-0418">Kinase</keyword>
<dbReference type="EMBL" id="MU003497">
    <property type="protein sequence ID" value="KAF2474703.1"/>
    <property type="molecule type" value="Genomic_DNA"/>
</dbReference>
<evidence type="ECO:0000313" key="1">
    <source>
        <dbReference type="EMBL" id="KAF2474703.1"/>
    </source>
</evidence>
<evidence type="ECO:0000313" key="2">
    <source>
        <dbReference type="Proteomes" id="UP000799755"/>
    </source>
</evidence>
<protein>
    <submittedName>
        <fullName evidence="1">FunK1 protein kinase</fullName>
    </submittedName>
</protein>
<proteinExistence type="predicted"/>
<reference evidence="1" key="1">
    <citation type="journal article" date="2020" name="Stud. Mycol.">
        <title>101 Dothideomycetes genomes: a test case for predicting lifestyles and emergence of pathogens.</title>
        <authorList>
            <person name="Haridas S."/>
            <person name="Albert R."/>
            <person name="Binder M."/>
            <person name="Bloem J."/>
            <person name="Labutti K."/>
            <person name="Salamov A."/>
            <person name="Andreopoulos B."/>
            <person name="Baker S."/>
            <person name="Barry K."/>
            <person name="Bills G."/>
            <person name="Bluhm B."/>
            <person name="Cannon C."/>
            <person name="Castanera R."/>
            <person name="Culley D."/>
            <person name="Daum C."/>
            <person name="Ezra D."/>
            <person name="Gonzalez J."/>
            <person name="Henrissat B."/>
            <person name="Kuo A."/>
            <person name="Liang C."/>
            <person name="Lipzen A."/>
            <person name="Lutzoni F."/>
            <person name="Magnuson J."/>
            <person name="Mondo S."/>
            <person name="Nolan M."/>
            <person name="Ohm R."/>
            <person name="Pangilinan J."/>
            <person name="Park H.-J."/>
            <person name="Ramirez L."/>
            <person name="Alfaro M."/>
            <person name="Sun H."/>
            <person name="Tritt A."/>
            <person name="Yoshinaga Y."/>
            <person name="Zwiers L.-H."/>
            <person name="Turgeon B."/>
            <person name="Goodwin S."/>
            <person name="Spatafora J."/>
            <person name="Crous P."/>
            <person name="Grigoriev I."/>
        </authorList>
    </citation>
    <scope>NUCLEOTIDE SEQUENCE</scope>
    <source>
        <strain evidence="1">ATCC 200398</strain>
    </source>
</reference>
<name>A0ACB6R602_9PLEO</name>
<dbReference type="Proteomes" id="UP000799755">
    <property type="component" value="Unassembled WGS sequence"/>
</dbReference>